<gene>
    <name evidence="1" type="ORF">RchiOBHm_Chr4g0417751</name>
</gene>
<protein>
    <submittedName>
        <fullName evidence="1">Uncharacterized protein</fullName>
    </submittedName>
</protein>
<dbReference type="Proteomes" id="UP000238479">
    <property type="component" value="Chromosome 4"/>
</dbReference>
<comment type="caution">
    <text evidence="1">The sequence shown here is derived from an EMBL/GenBank/DDBJ whole genome shotgun (WGS) entry which is preliminary data.</text>
</comment>
<dbReference type="AlphaFoldDB" id="A0A2P6QX93"/>
<accession>A0A2P6QX93</accession>
<evidence type="ECO:0000313" key="1">
    <source>
        <dbReference type="EMBL" id="PRQ38781.1"/>
    </source>
</evidence>
<organism evidence="1 2">
    <name type="scientific">Rosa chinensis</name>
    <name type="common">China rose</name>
    <dbReference type="NCBI Taxonomy" id="74649"/>
    <lineage>
        <taxon>Eukaryota</taxon>
        <taxon>Viridiplantae</taxon>
        <taxon>Streptophyta</taxon>
        <taxon>Embryophyta</taxon>
        <taxon>Tracheophyta</taxon>
        <taxon>Spermatophyta</taxon>
        <taxon>Magnoliopsida</taxon>
        <taxon>eudicotyledons</taxon>
        <taxon>Gunneridae</taxon>
        <taxon>Pentapetalae</taxon>
        <taxon>rosids</taxon>
        <taxon>fabids</taxon>
        <taxon>Rosales</taxon>
        <taxon>Rosaceae</taxon>
        <taxon>Rosoideae</taxon>
        <taxon>Rosoideae incertae sedis</taxon>
        <taxon>Rosa</taxon>
    </lineage>
</organism>
<reference evidence="1 2" key="1">
    <citation type="journal article" date="2018" name="Nat. Genet.">
        <title>The Rosa genome provides new insights in the design of modern roses.</title>
        <authorList>
            <person name="Bendahmane M."/>
        </authorList>
    </citation>
    <scope>NUCLEOTIDE SEQUENCE [LARGE SCALE GENOMIC DNA]</scope>
    <source>
        <strain evidence="2">cv. Old Blush</strain>
    </source>
</reference>
<sequence>MKKMLLDFMKNKCVCMTFHFNTILRRILGLLNPAKAGVDYLQSLLQHLQLQLTGFPILEEVWNDDTQY</sequence>
<dbReference type="Gramene" id="PRQ38781">
    <property type="protein sequence ID" value="PRQ38781"/>
    <property type="gene ID" value="RchiOBHm_Chr4g0417751"/>
</dbReference>
<dbReference type="EMBL" id="PDCK01000042">
    <property type="protein sequence ID" value="PRQ38781.1"/>
    <property type="molecule type" value="Genomic_DNA"/>
</dbReference>
<name>A0A2P6QX93_ROSCH</name>
<keyword evidence="2" id="KW-1185">Reference proteome</keyword>
<evidence type="ECO:0000313" key="2">
    <source>
        <dbReference type="Proteomes" id="UP000238479"/>
    </source>
</evidence>
<proteinExistence type="predicted"/>